<organism evidence="2 3">
    <name type="scientific">Hoyosella rhizosphaerae</name>
    <dbReference type="NCBI Taxonomy" id="1755582"/>
    <lineage>
        <taxon>Bacteria</taxon>
        <taxon>Bacillati</taxon>
        <taxon>Actinomycetota</taxon>
        <taxon>Actinomycetes</taxon>
        <taxon>Mycobacteriales</taxon>
        <taxon>Hoyosellaceae</taxon>
        <taxon>Hoyosella</taxon>
    </lineage>
</organism>
<dbReference type="InterPro" id="IPR010721">
    <property type="entry name" value="UstE-like"/>
</dbReference>
<dbReference type="Gene3D" id="1.20.120.1630">
    <property type="match status" value="1"/>
</dbReference>
<dbReference type="Pfam" id="PF06966">
    <property type="entry name" value="DUF1295"/>
    <property type="match status" value="1"/>
</dbReference>
<proteinExistence type="predicted"/>
<dbReference type="PROSITE" id="PS50244">
    <property type="entry name" value="S5A_REDUCTASE"/>
    <property type="match status" value="1"/>
</dbReference>
<accession>A0A916X8S5</accession>
<keyword evidence="1" id="KW-0472">Membrane</keyword>
<dbReference type="RefSeq" id="WP_188669685.1">
    <property type="nucleotide sequence ID" value="NZ_BMJH01000001.1"/>
</dbReference>
<feature type="transmembrane region" description="Helical" evidence="1">
    <location>
        <begin position="134"/>
        <end position="155"/>
    </location>
</feature>
<comment type="caution">
    <text evidence="2">The sequence shown here is derived from an EMBL/GenBank/DDBJ whole genome shotgun (WGS) entry which is preliminary data.</text>
</comment>
<gene>
    <name evidence="2" type="ORF">GCM10011410_01150</name>
</gene>
<dbReference type="Proteomes" id="UP000641514">
    <property type="component" value="Unassembled WGS sequence"/>
</dbReference>
<dbReference type="AlphaFoldDB" id="A0A916X8S5"/>
<feature type="transmembrane region" description="Helical" evidence="1">
    <location>
        <begin position="210"/>
        <end position="229"/>
    </location>
</feature>
<feature type="transmembrane region" description="Helical" evidence="1">
    <location>
        <begin position="186"/>
        <end position="204"/>
    </location>
</feature>
<protein>
    <recommendedName>
        <fullName evidence="4">Steroid 5-alpha reductase C-terminal domain-containing protein</fullName>
    </recommendedName>
</protein>
<keyword evidence="1" id="KW-1133">Transmembrane helix</keyword>
<feature type="transmembrane region" description="Helical" evidence="1">
    <location>
        <begin position="37"/>
        <end position="56"/>
    </location>
</feature>
<feature type="transmembrane region" description="Helical" evidence="1">
    <location>
        <begin position="62"/>
        <end position="81"/>
    </location>
</feature>
<dbReference type="EMBL" id="BMJH01000001">
    <property type="protein sequence ID" value="GGC52585.1"/>
    <property type="molecule type" value="Genomic_DNA"/>
</dbReference>
<evidence type="ECO:0000313" key="2">
    <source>
        <dbReference type="EMBL" id="GGC52585.1"/>
    </source>
</evidence>
<reference evidence="2" key="1">
    <citation type="journal article" date="2014" name="Int. J. Syst. Evol. Microbiol.">
        <title>Complete genome sequence of Corynebacterium casei LMG S-19264T (=DSM 44701T), isolated from a smear-ripened cheese.</title>
        <authorList>
            <consortium name="US DOE Joint Genome Institute (JGI-PGF)"/>
            <person name="Walter F."/>
            <person name="Albersmeier A."/>
            <person name="Kalinowski J."/>
            <person name="Ruckert C."/>
        </authorList>
    </citation>
    <scope>NUCLEOTIDE SEQUENCE</scope>
    <source>
        <strain evidence="2">CGMCC 1.15478</strain>
    </source>
</reference>
<evidence type="ECO:0008006" key="4">
    <source>
        <dbReference type="Google" id="ProtNLM"/>
    </source>
</evidence>
<reference evidence="2" key="2">
    <citation type="submission" date="2020-09" db="EMBL/GenBank/DDBJ databases">
        <authorList>
            <person name="Sun Q."/>
            <person name="Zhou Y."/>
        </authorList>
    </citation>
    <scope>NUCLEOTIDE SEQUENCE</scope>
    <source>
        <strain evidence="2">CGMCC 1.15478</strain>
    </source>
</reference>
<name>A0A916X8S5_9ACTN</name>
<evidence type="ECO:0000256" key="1">
    <source>
        <dbReference type="SAM" id="Phobius"/>
    </source>
</evidence>
<sequence>MGDFVLVSALSLVAVAVLMAVTARVGFWLGRHNVVDVTWGVAFVVIAGVAGLAGSGSVSRRIVIFVLVGIWGCRLAWHLYVRTRGHGEDPRYEKLLAGSDSVWVPIRKIYVTQALVAWFISLPIQVVAVSDGPLGWIAFAGIMLWIVGVTFEAVGDHQLRQFKARRSSRGKVMNEGLWAWTRHPNYFGDACVWWGIYLIAADVWPGALTVLSPVVMTYFLVFATGARLLEKHMQERPGFREYQQTTSFFVPLPPKSRV</sequence>
<dbReference type="PANTHER" id="PTHR32251:SF17">
    <property type="entry name" value="STEROID 5-ALPHA REDUCTASE C-TERMINAL DOMAIN-CONTAINING PROTEIN"/>
    <property type="match status" value="1"/>
</dbReference>
<dbReference type="GO" id="GO:0016020">
    <property type="term" value="C:membrane"/>
    <property type="evidence" value="ECO:0007669"/>
    <property type="project" value="TreeGrafter"/>
</dbReference>
<keyword evidence="3" id="KW-1185">Reference proteome</keyword>
<feature type="transmembrane region" description="Helical" evidence="1">
    <location>
        <begin position="6"/>
        <end position="30"/>
    </location>
</feature>
<evidence type="ECO:0000313" key="3">
    <source>
        <dbReference type="Proteomes" id="UP000641514"/>
    </source>
</evidence>
<dbReference type="PANTHER" id="PTHR32251">
    <property type="entry name" value="3-OXO-5-ALPHA-STEROID 4-DEHYDROGENASE"/>
    <property type="match status" value="1"/>
</dbReference>
<keyword evidence="1" id="KW-0812">Transmembrane</keyword>